<evidence type="ECO:0000256" key="5">
    <source>
        <dbReference type="ARBA" id="ARBA00032108"/>
    </source>
</evidence>
<evidence type="ECO:0000256" key="1">
    <source>
        <dbReference type="ARBA" id="ARBA00010266"/>
    </source>
</evidence>
<dbReference type="PANTHER" id="PTHR33308:SF9">
    <property type="entry name" value="PEPTIDOGLYCAN HYDROLASE FLGJ"/>
    <property type="match status" value="1"/>
</dbReference>
<evidence type="ECO:0000313" key="12">
    <source>
        <dbReference type="Proteomes" id="UP000321425"/>
    </source>
</evidence>
<dbReference type="GO" id="GO:0004040">
    <property type="term" value="F:amidase activity"/>
    <property type="evidence" value="ECO:0007669"/>
    <property type="project" value="InterPro"/>
</dbReference>
<dbReference type="GO" id="GO:0042742">
    <property type="term" value="P:defense response to bacterium"/>
    <property type="evidence" value="ECO:0007669"/>
    <property type="project" value="UniProtKB-KW"/>
</dbReference>
<dbReference type="PANTHER" id="PTHR33308">
    <property type="entry name" value="PEPTIDOGLYCAN HYDROLASE FLGJ"/>
    <property type="match status" value="1"/>
</dbReference>
<evidence type="ECO:0000259" key="7">
    <source>
        <dbReference type="PROSITE" id="PS51724"/>
    </source>
</evidence>
<name>A0A1H7QL27_9LACT</name>
<dbReference type="InterPro" id="IPR051056">
    <property type="entry name" value="Glycosyl_Hydrolase_73"/>
</dbReference>
<keyword evidence="3" id="KW-0081">Bacteriolytic enzyme</keyword>
<dbReference type="Proteomes" id="UP000321425">
    <property type="component" value="Unassembled WGS sequence"/>
</dbReference>
<dbReference type="PROSITE" id="PS51782">
    <property type="entry name" value="LYSM"/>
    <property type="match status" value="1"/>
</dbReference>
<evidence type="ECO:0000313" key="11">
    <source>
        <dbReference type="Proteomes" id="UP000198548"/>
    </source>
</evidence>
<dbReference type="AlphaFoldDB" id="A0A1H7QL27"/>
<comment type="similarity">
    <text evidence="1">Belongs to the glycosyl hydrolase 73 family.</text>
</comment>
<dbReference type="SMART" id="SM00047">
    <property type="entry name" value="LYZ2"/>
    <property type="match status" value="1"/>
</dbReference>
<keyword evidence="6" id="KW-0732">Signal</keyword>
<keyword evidence="12" id="KW-1185">Reference proteome</keyword>
<dbReference type="Pfam" id="PF05036">
    <property type="entry name" value="SPOR"/>
    <property type="match status" value="1"/>
</dbReference>
<dbReference type="Pfam" id="PF01832">
    <property type="entry name" value="Glucosaminidase"/>
    <property type="match status" value="1"/>
</dbReference>
<dbReference type="InterPro" id="IPR018392">
    <property type="entry name" value="LysM"/>
</dbReference>
<keyword evidence="4 10" id="KW-0378">Hydrolase</keyword>
<evidence type="ECO:0000259" key="8">
    <source>
        <dbReference type="PROSITE" id="PS51782"/>
    </source>
</evidence>
<organism evidence="10 11">
    <name type="scientific">Alkalibacterium putridalgicola</name>
    <dbReference type="NCBI Taxonomy" id="426703"/>
    <lineage>
        <taxon>Bacteria</taxon>
        <taxon>Bacillati</taxon>
        <taxon>Bacillota</taxon>
        <taxon>Bacilli</taxon>
        <taxon>Lactobacillales</taxon>
        <taxon>Carnobacteriaceae</taxon>
        <taxon>Alkalibacterium</taxon>
    </lineage>
</organism>
<dbReference type="Gene3D" id="1.10.530.10">
    <property type="match status" value="1"/>
</dbReference>
<evidence type="ECO:0000313" key="10">
    <source>
        <dbReference type="EMBL" id="SEL48830.1"/>
    </source>
</evidence>
<dbReference type="Proteomes" id="UP000198548">
    <property type="component" value="Unassembled WGS sequence"/>
</dbReference>
<accession>A0A1H7QL27</accession>
<dbReference type="GO" id="GO:0042834">
    <property type="term" value="F:peptidoglycan binding"/>
    <property type="evidence" value="ECO:0007669"/>
    <property type="project" value="InterPro"/>
</dbReference>
<dbReference type="CDD" id="cd00118">
    <property type="entry name" value="LysM"/>
    <property type="match status" value="1"/>
</dbReference>
<evidence type="ECO:0000256" key="6">
    <source>
        <dbReference type="SAM" id="SignalP"/>
    </source>
</evidence>
<dbReference type="Gene3D" id="4.10.80.30">
    <property type="entry name" value="DNA polymerase, domain 6"/>
    <property type="match status" value="1"/>
</dbReference>
<dbReference type="PROSITE" id="PS51724">
    <property type="entry name" value="SPOR"/>
    <property type="match status" value="1"/>
</dbReference>
<dbReference type="SUPFAM" id="SSF54106">
    <property type="entry name" value="LysM domain"/>
    <property type="match status" value="1"/>
</dbReference>
<dbReference type="SMART" id="SM00257">
    <property type="entry name" value="LysM"/>
    <property type="match status" value="1"/>
</dbReference>
<dbReference type="InterPro" id="IPR002901">
    <property type="entry name" value="MGlyc_endo_b_GlcNAc-like_dom"/>
</dbReference>
<dbReference type="Gene3D" id="3.10.350.10">
    <property type="entry name" value="LysM domain"/>
    <property type="match status" value="1"/>
</dbReference>
<dbReference type="InterPro" id="IPR007730">
    <property type="entry name" value="SPOR-like_dom"/>
</dbReference>
<reference evidence="10 11" key="1">
    <citation type="submission" date="2016-10" db="EMBL/GenBank/DDBJ databases">
        <authorList>
            <person name="de Groot N.N."/>
        </authorList>
    </citation>
    <scope>NUCLEOTIDE SEQUENCE [LARGE SCALE GENOMIC DNA]</scope>
    <source>
        <strain evidence="10 11">DSM 19182</strain>
    </source>
</reference>
<sequence length="687" mass="76594">MKKYKAFGIIMSSMLILGAASTTTIAVAESVDETAEMSTQSDGESLNRLFNELETITFDSSSLSEEQIAALEGLIDGTYSVMLEVDENTTYIGFNEVDERVISYFENQEFLQFVSNENKSVTAEVSLSELYDLTELLEKESTTSSETEPRQLESVATAAKEEIPEASYTPKTYSTEDDVSYSRSSEVEELLHGGEDVFSTFGTMMSISSSDGRVAENGIYTVVSGDTFNDIASSFNLKTRQLQEWNGHVSNINSLIVGTELAVTRRGVEALLSDADKARLYRGGAEPVYTIPQEFIDDIATQAIKVSNLEGEEALWPSLMIAQAAHESNYGRSSLASPPYHNLSGIKGSHNGKSVLMWTWEVLDGVRVDVLAPFRHYPSYDASLQSYASLLRNGLSWSRDYYSGTWRSKTDSVWDVLDNGGLRGYATDPNYYVAIKRIIDNFDLTKYDTGNYYVRTGTFLGETFTQLQVNKLASQNKALDYRIEVDTNKTPYSYRRIESTEEFLGEAGAQRVIDQLRRDKGWGASMIATGNGTERHRVRSGFFNTKARAEIALDNFRNLSGYSASIEIDSDGKYRILTGFFNGASSARKGLAYMHELGWGASIIGTGNYTPHYTVRTGTFNTPNHVNSAEIYFNHYGWGSKQVLSTRTNPYYRIYAEGFVYEGQANTFVEQLSSQYNWGSTAFPVHK</sequence>
<dbReference type="GO" id="GO:0031640">
    <property type="term" value="P:killing of cells of another organism"/>
    <property type="evidence" value="ECO:0007669"/>
    <property type="project" value="UniProtKB-KW"/>
</dbReference>
<reference evidence="9 12" key="2">
    <citation type="submission" date="2019-07" db="EMBL/GenBank/DDBJ databases">
        <title>Whole genome shotgun sequence of Alkalibacterium putridalgicola NBRC 103243.</title>
        <authorList>
            <person name="Hosoyama A."/>
            <person name="Uohara A."/>
            <person name="Ohji S."/>
            <person name="Ichikawa N."/>
        </authorList>
    </citation>
    <scope>NUCLEOTIDE SEQUENCE [LARGE SCALE GENOMIC DNA]</scope>
    <source>
        <strain evidence="9 12">NBRC 103243</strain>
    </source>
</reference>
<evidence type="ECO:0000256" key="3">
    <source>
        <dbReference type="ARBA" id="ARBA00022638"/>
    </source>
</evidence>
<gene>
    <name evidence="9" type="ORF">APU01nite_04550</name>
    <name evidence="10" type="ORF">SAMN04488100_10254</name>
</gene>
<protein>
    <recommendedName>
        <fullName evidence="5">Peptidoglycan hydrolase</fullName>
    </recommendedName>
</protein>
<dbReference type="OrthoDB" id="2155627at2"/>
<feature type="signal peptide" evidence="6">
    <location>
        <begin position="1"/>
        <end position="28"/>
    </location>
</feature>
<feature type="domain" description="SPOR" evidence="7">
    <location>
        <begin position="490"/>
        <end position="569"/>
    </location>
</feature>
<keyword evidence="2" id="KW-0929">Antimicrobial</keyword>
<evidence type="ECO:0000313" key="9">
    <source>
        <dbReference type="EMBL" id="GEK88416.1"/>
    </source>
</evidence>
<dbReference type="EMBL" id="FOBL01000002">
    <property type="protein sequence ID" value="SEL48830.1"/>
    <property type="molecule type" value="Genomic_DNA"/>
</dbReference>
<dbReference type="Pfam" id="PF01476">
    <property type="entry name" value="LysM"/>
    <property type="match status" value="1"/>
</dbReference>
<dbReference type="STRING" id="426703.SAMN04488100_10254"/>
<dbReference type="InterPro" id="IPR036779">
    <property type="entry name" value="LysM_dom_sf"/>
</dbReference>
<proteinExistence type="inferred from homology"/>
<feature type="chain" id="PRO_5011593697" description="Peptidoglycan hydrolase" evidence="6">
    <location>
        <begin position="29"/>
        <end position="687"/>
    </location>
</feature>
<evidence type="ECO:0000256" key="4">
    <source>
        <dbReference type="ARBA" id="ARBA00022801"/>
    </source>
</evidence>
<evidence type="ECO:0000256" key="2">
    <source>
        <dbReference type="ARBA" id="ARBA00022529"/>
    </source>
</evidence>
<dbReference type="RefSeq" id="WP_091486306.1">
    <property type="nucleotide sequence ID" value="NZ_BJUX01000003.1"/>
</dbReference>
<dbReference type="EMBL" id="BJUX01000003">
    <property type="protein sequence ID" value="GEK88416.1"/>
    <property type="molecule type" value="Genomic_DNA"/>
</dbReference>
<feature type="domain" description="LysM" evidence="8">
    <location>
        <begin position="218"/>
        <end position="263"/>
    </location>
</feature>